<keyword evidence="2" id="KW-0805">Transcription regulation</keyword>
<feature type="region of interest" description="Disordered" evidence="6">
    <location>
        <begin position="1"/>
        <end position="79"/>
    </location>
</feature>
<dbReference type="AlphaFoldDB" id="A0A1Q2YHD9"/>
<comment type="caution">
    <text evidence="8">The sequence shown here is derived from an EMBL/GenBank/DDBJ whole genome shotgun (WGS) entry which is preliminary data.</text>
</comment>
<keyword evidence="5" id="KW-0175">Coiled coil</keyword>
<comment type="subcellular location">
    <subcellularLocation>
        <location evidence="1">Nucleus</location>
    </subcellularLocation>
</comment>
<feature type="compositionally biased region" description="Polar residues" evidence="6">
    <location>
        <begin position="1"/>
        <end position="10"/>
    </location>
</feature>
<accession>A0A1Q2YHD9</accession>
<dbReference type="SMART" id="SM00338">
    <property type="entry name" value="BRLZ"/>
    <property type="match status" value="1"/>
</dbReference>
<dbReference type="Gene3D" id="1.20.5.170">
    <property type="match status" value="1"/>
</dbReference>
<dbReference type="SUPFAM" id="SSF57959">
    <property type="entry name" value="Leucine zipper domain"/>
    <property type="match status" value="1"/>
</dbReference>
<protein>
    <recommendedName>
        <fullName evidence="7">BZIP domain-containing protein</fullName>
    </recommendedName>
</protein>
<dbReference type="OrthoDB" id="295274at2759"/>
<feature type="compositionally biased region" description="Low complexity" evidence="6">
    <location>
        <begin position="320"/>
        <end position="335"/>
    </location>
</feature>
<evidence type="ECO:0000256" key="2">
    <source>
        <dbReference type="ARBA" id="ARBA00023015"/>
    </source>
</evidence>
<dbReference type="EMBL" id="BDGI01000088">
    <property type="protein sequence ID" value="GAV28803.1"/>
    <property type="molecule type" value="Genomic_DNA"/>
</dbReference>
<evidence type="ECO:0000256" key="3">
    <source>
        <dbReference type="ARBA" id="ARBA00023163"/>
    </source>
</evidence>
<dbReference type="Pfam" id="PF00170">
    <property type="entry name" value="bZIP_1"/>
    <property type="match status" value="1"/>
</dbReference>
<dbReference type="InterPro" id="IPR004827">
    <property type="entry name" value="bZIP"/>
</dbReference>
<dbReference type="InterPro" id="IPR051027">
    <property type="entry name" value="bZIP_transcription_factors"/>
</dbReference>
<reference evidence="8 9" key="1">
    <citation type="submission" date="2016-08" db="EMBL/GenBank/DDBJ databases">
        <title>Whole genome shotgun sequence of Pichia membranifaciens KS47-1.</title>
        <authorList>
            <person name="Konishi M."/>
            <person name="Ishida M."/>
            <person name="Arakawa T."/>
            <person name="Kato Y."/>
            <person name="Horiuchi J."/>
        </authorList>
    </citation>
    <scope>NUCLEOTIDE SEQUENCE [LARGE SCALE GENOMIC DNA]</scope>
    <source>
        <strain evidence="8 9">KS47-1</strain>
    </source>
</reference>
<feature type="compositionally biased region" description="Low complexity" evidence="6">
    <location>
        <begin position="43"/>
        <end position="79"/>
    </location>
</feature>
<proteinExistence type="predicted"/>
<keyword evidence="9" id="KW-1185">Reference proteome</keyword>
<evidence type="ECO:0000256" key="5">
    <source>
        <dbReference type="SAM" id="Coils"/>
    </source>
</evidence>
<keyword evidence="3" id="KW-0804">Transcription</keyword>
<evidence type="ECO:0000256" key="4">
    <source>
        <dbReference type="ARBA" id="ARBA00023242"/>
    </source>
</evidence>
<evidence type="ECO:0000256" key="1">
    <source>
        <dbReference type="ARBA" id="ARBA00004123"/>
    </source>
</evidence>
<dbReference type="GO" id="GO:0003700">
    <property type="term" value="F:DNA-binding transcription factor activity"/>
    <property type="evidence" value="ECO:0007669"/>
    <property type="project" value="InterPro"/>
</dbReference>
<sequence>MVSVGTSYDNTAPVPAHPQRQGGVSVPGPAAVQTPAGQASGRQPPQAQAHGQVQGQAQGQLQTQTQKHPPSAAAAPAMNPSSSFTFENFHLDPEDFQNFLLINPPLTEYSSHYYMNLSNNGAANNSNTNAFGTAFGVTGGYGGHGRGSLGPNAITDSVSATNTPMRSLSGIPDSDQLLNQLSSKKQIPVSVAPLTEQLSSVPPTSQMNFPPFADNDDDAIRNVTAGATLLPANANTTTNATNATAASVSGISFSSNPQALTSQPTQAAQQSAALFSNQYAFDADVRFDDQQLPLPTRRLSISNGQIGQISRMVHSQMYPSSTSNSSGTPNSNESTAVSNPSSVTACQQQKTQKASLNEASIEVDTNGVPTRELLYNNEVIFNPNGPIPGTNAWKRAKILERNRIAASKCRAKKKNLQKKLQQDVDKLSEENNLLRDMMSEMKSRVERYCQKNNVDITEFYASDIQLKKEQEEEEMLKKKKAQSTSELLDMFLTENVL</sequence>
<gene>
    <name evidence="8" type="ORF">PMKS-002279</name>
</gene>
<evidence type="ECO:0000256" key="6">
    <source>
        <dbReference type="SAM" id="MobiDB-lite"/>
    </source>
</evidence>
<evidence type="ECO:0000259" key="7">
    <source>
        <dbReference type="PROSITE" id="PS50217"/>
    </source>
</evidence>
<keyword evidence="4" id="KW-0539">Nucleus</keyword>
<feature type="coiled-coil region" evidence="5">
    <location>
        <begin position="410"/>
        <end position="486"/>
    </location>
</feature>
<feature type="domain" description="BZIP" evidence="7">
    <location>
        <begin position="394"/>
        <end position="448"/>
    </location>
</feature>
<dbReference type="CDD" id="cd14687">
    <property type="entry name" value="bZIP_ATF2"/>
    <property type="match status" value="1"/>
</dbReference>
<name>A0A1Q2YHD9_9ASCO</name>
<dbReference type="PROSITE" id="PS00036">
    <property type="entry name" value="BZIP_BASIC"/>
    <property type="match status" value="1"/>
</dbReference>
<evidence type="ECO:0000313" key="8">
    <source>
        <dbReference type="EMBL" id="GAV28803.1"/>
    </source>
</evidence>
<feature type="region of interest" description="Disordered" evidence="6">
    <location>
        <begin position="316"/>
        <end position="343"/>
    </location>
</feature>
<dbReference type="PROSITE" id="PS50217">
    <property type="entry name" value="BZIP"/>
    <property type="match status" value="1"/>
</dbReference>
<organism evidence="8 9">
    <name type="scientific">Pichia membranifaciens</name>
    <dbReference type="NCBI Taxonomy" id="4926"/>
    <lineage>
        <taxon>Eukaryota</taxon>
        <taxon>Fungi</taxon>
        <taxon>Dikarya</taxon>
        <taxon>Ascomycota</taxon>
        <taxon>Saccharomycotina</taxon>
        <taxon>Pichiomycetes</taxon>
        <taxon>Pichiales</taxon>
        <taxon>Pichiaceae</taxon>
        <taxon>Pichia</taxon>
    </lineage>
</organism>
<dbReference type="PANTHER" id="PTHR19304">
    <property type="entry name" value="CYCLIC-AMP RESPONSE ELEMENT BINDING PROTEIN"/>
    <property type="match status" value="1"/>
</dbReference>
<dbReference type="GO" id="GO:0005634">
    <property type="term" value="C:nucleus"/>
    <property type="evidence" value="ECO:0007669"/>
    <property type="project" value="UniProtKB-SubCell"/>
</dbReference>
<dbReference type="InterPro" id="IPR046347">
    <property type="entry name" value="bZIP_sf"/>
</dbReference>
<dbReference type="Proteomes" id="UP000186136">
    <property type="component" value="Unassembled WGS sequence"/>
</dbReference>
<evidence type="ECO:0000313" key="9">
    <source>
        <dbReference type="Proteomes" id="UP000186136"/>
    </source>
</evidence>